<evidence type="ECO:0000313" key="3">
    <source>
        <dbReference type="Proteomes" id="UP000054324"/>
    </source>
</evidence>
<feature type="region of interest" description="Disordered" evidence="1">
    <location>
        <begin position="1"/>
        <end position="26"/>
    </location>
</feature>
<dbReference type="AlphaFoldDB" id="A0A075A4N5"/>
<dbReference type="EMBL" id="KL596627">
    <property type="protein sequence ID" value="KER33222.1"/>
    <property type="molecule type" value="Genomic_DNA"/>
</dbReference>
<dbReference type="GeneID" id="20315097"/>
<protein>
    <submittedName>
        <fullName evidence="2">Uncharacterized protein</fullName>
    </submittedName>
</protein>
<evidence type="ECO:0000256" key="1">
    <source>
        <dbReference type="SAM" id="MobiDB-lite"/>
    </source>
</evidence>
<keyword evidence="3" id="KW-1185">Reference proteome</keyword>
<dbReference type="CTD" id="20315097"/>
<reference evidence="2 3" key="1">
    <citation type="submission" date="2013-11" db="EMBL/GenBank/DDBJ databases">
        <title>Opisthorchis viverrini - life in the bile duct.</title>
        <authorList>
            <person name="Young N.D."/>
            <person name="Nagarajan N."/>
            <person name="Lin S.J."/>
            <person name="Korhonen P.K."/>
            <person name="Jex A.R."/>
            <person name="Hall R.S."/>
            <person name="Safavi-Hemami H."/>
            <person name="Kaewkong W."/>
            <person name="Bertrand D."/>
            <person name="Gao S."/>
            <person name="Seet Q."/>
            <person name="Wongkham S."/>
            <person name="Teh B.T."/>
            <person name="Wongkham C."/>
            <person name="Intapan P.M."/>
            <person name="Maleewong W."/>
            <person name="Yang X."/>
            <person name="Hu M."/>
            <person name="Wang Z."/>
            <person name="Hofmann A."/>
            <person name="Sternberg P.W."/>
            <person name="Tan P."/>
            <person name="Wang J."/>
            <person name="Gasser R.B."/>
        </authorList>
    </citation>
    <scope>NUCLEOTIDE SEQUENCE [LARGE SCALE GENOMIC DNA]</scope>
</reference>
<dbReference type="RefSeq" id="XP_009163068.1">
    <property type="nucleotide sequence ID" value="XM_009164804.1"/>
</dbReference>
<dbReference type="OrthoDB" id="6279459at2759"/>
<gene>
    <name evidence="2" type="ORF">T265_00909</name>
</gene>
<dbReference type="KEGG" id="ovi:T265_00909"/>
<organism evidence="2 3">
    <name type="scientific">Opisthorchis viverrini</name>
    <name type="common">Southeast Asian liver fluke</name>
    <dbReference type="NCBI Taxonomy" id="6198"/>
    <lineage>
        <taxon>Eukaryota</taxon>
        <taxon>Metazoa</taxon>
        <taxon>Spiralia</taxon>
        <taxon>Lophotrochozoa</taxon>
        <taxon>Platyhelminthes</taxon>
        <taxon>Trematoda</taxon>
        <taxon>Digenea</taxon>
        <taxon>Opisthorchiida</taxon>
        <taxon>Opisthorchiata</taxon>
        <taxon>Opisthorchiidae</taxon>
        <taxon>Opisthorchis</taxon>
    </lineage>
</organism>
<evidence type="ECO:0000313" key="2">
    <source>
        <dbReference type="EMBL" id="KER33222.1"/>
    </source>
</evidence>
<sequence>MPGGIDVNNWAPPSSISDHGPLGPTRQWEFRTQAEVSTHTCCEFLVFELGQPGSIPALVPPSFGMAIRRRKGAAAERSIDRY</sequence>
<name>A0A075A4N5_OPIVI</name>
<accession>A0A075A4N5</accession>
<dbReference type="Proteomes" id="UP000054324">
    <property type="component" value="Unassembled WGS sequence"/>
</dbReference>
<proteinExistence type="predicted"/>